<keyword evidence="2" id="KW-1185">Reference proteome</keyword>
<comment type="caution">
    <text evidence="1">The sequence shown here is derived from an EMBL/GenBank/DDBJ whole genome shotgun (WGS) entry which is preliminary data.</text>
</comment>
<dbReference type="GeneID" id="38785029"/>
<dbReference type="InParanoid" id="A0A401H135"/>
<organism evidence="1 2">
    <name type="scientific">Sparassis crispa</name>
    <dbReference type="NCBI Taxonomy" id="139825"/>
    <lineage>
        <taxon>Eukaryota</taxon>
        <taxon>Fungi</taxon>
        <taxon>Dikarya</taxon>
        <taxon>Basidiomycota</taxon>
        <taxon>Agaricomycotina</taxon>
        <taxon>Agaricomycetes</taxon>
        <taxon>Polyporales</taxon>
        <taxon>Sparassidaceae</taxon>
        <taxon>Sparassis</taxon>
    </lineage>
</organism>
<evidence type="ECO:0000313" key="2">
    <source>
        <dbReference type="Proteomes" id="UP000287166"/>
    </source>
</evidence>
<accession>A0A401H135</accession>
<evidence type="ECO:0000313" key="1">
    <source>
        <dbReference type="EMBL" id="GBE88112.1"/>
    </source>
</evidence>
<dbReference type="AlphaFoldDB" id="A0A401H135"/>
<reference evidence="1 2" key="1">
    <citation type="journal article" date="2018" name="Sci. Rep.">
        <title>Genome sequence of the cauliflower mushroom Sparassis crispa (Hanabiratake) and its association with beneficial usage.</title>
        <authorList>
            <person name="Kiyama R."/>
            <person name="Furutani Y."/>
            <person name="Kawaguchi K."/>
            <person name="Nakanishi T."/>
        </authorList>
    </citation>
    <scope>NUCLEOTIDE SEQUENCE [LARGE SCALE GENOMIC DNA]</scope>
</reference>
<proteinExistence type="predicted"/>
<dbReference type="RefSeq" id="XP_027619025.1">
    <property type="nucleotide sequence ID" value="XM_027763224.1"/>
</dbReference>
<sequence length="458" mass="50851">MSSLISVCHSALSQQSAHANLYRHIAALLTRGTDDDGKGSKVIAVTGRSTLQGTLVVISAEDRDEDAGDTDAAVTGSMLGATQKSRPEENLSEDLDIDWIPRSEKKLSDLRSSNDFDLGIALKDHISDVIAALREVPHRSDPSYSTCVKSFRHFVLRRNCQTMLRRFQVRHIFWEEDLFDLLEPWTPEPGETLDEKFVPASRVGRYIPTPDIPLVRRGDRDMFAVTIETPRPWLRSLASYILITLDALQSFNDVINSSNQKENSQLLDNLVANSIGPNTLLSAHIFDSLFVIPSLVDLLQRKRATLQVGQAVYEELEELDPDGEAFPLRYIRSLVACHTAIHFLTSRKIFLGNRPLDFALIRVPHPDKDLAPVKEVMDNNFLTSVMQRIFPTGQVAADDEKEFALQVLRAAIPSAIKSFHGSVHCEASLMAIKAAANASVATSGIGTIFCVCFDHSEM</sequence>
<dbReference type="EMBL" id="BFAD01000012">
    <property type="protein sequence ID" value="GBE88112.1"/>
    <property type="molecule type" value="Genomic_DNA"/>
</dbReference>
<protein>
    <submittedName>
        <fullName evidence="1">Uncharacterized protein</fullName>
    </submittedName>
</protein>
<dbReference type="Proteomes" id="UP000287166">
    <property type="component" value="Unassembled WGS sequence"/>
</dbReference>
<gene>
    <name evidence="1" type="ORF">SCP_1203420</name>
</gene>
<name>A0A401H135_9APHY</name>